<dbReference type="AlphaFoldDB" id="A0AAE9MTX0"/>
<dbReference type="Proteomes" id="UP001058682">
    <property type="component" value="Chromosome"/>
</dbReference>
<evidence type="ECO:0000313" key="1">
    <source>
        <dbReference type="EMBL" id="UTY33711.1"/>
    </source>
</evidence>
<organism evidence="1 2">
    <name type="scientific">Treponema putidum</name>
    <dbReference type="NCBI Taxonomy" id="221027"/>
    <lineage>
        <taxon>Bacteria</taxon>
        <taxon>Pseudomonadati</taxon>
        <taxon>Spirochaetota</taxon>
        <taxon>Spirochaetia</taxon>
        <taxon>Spirochaetales</taxon>
        <taxon>Treponemataceae</taxon>
        <taxon>Treponema</taxon>
    </lineage>
</organism>
<protein>
    <submittedName>
        <fullName evidence="1">Uncharacterized protein</fullName>
    </submittedName>
</protein>
<proteinExistence type="predicted"/>
<evidence type="ECO:0000313" key="2">
    <source>
        <dbReference type="Proteomes" id="UP001058682"/>
    </source>
</evidence>
<reference evidence="1" key="1">
    <citation type="submission" date="2019-04" db="EMBL/GenBank/DDBJ databases">
        <title>Whole genome sequencing of oral phylogroup 2 treponemes.</title>
        <authorList>
            <person name="Chan Y."/>
            <person name="Zeng H.H."/>
            <person name="Yu X.L."/>
            <person name="Leung W.K."/>
            <person name="Watt R.M."/>
        </authorList>
    </citation>
    <scope>NUCLEOTIDE SEQUENCE</scope>
    <source>
        <strain evidence="1">OMZ 835</strain>
    </source>
</reference>
<name>A0AAE9MTX0_9SPIR</name>
<accession>A0AAE9MTX0</accession>
<dbReference type="KEGG" id="tpk:JO40_12880"/>
<gene>
    <name evidence="1" type="ORF">E4N74_06585</name>
</gene>
<dbReference type="RefSeq" id="WP_044979551.1">
    <property type="nucleotide sequence ID" value="NZ_CP009228.1"/>
</dbReference>
<sequence>MSKGLIAAEALIDAAIEYDSSVLKNKEILVEKVLKAVNSVLSSSSKYVNEGAHLKCYVKQYLEDK</sequence>
<dbReference type="EMBL" id="CP038804">
    <property type="protein sequence ID" value="UTY33711.1"/>
    <property type="molecule type" value="Genomic_DNA"/>
</dbReference>